<gene>
    <name evidence="1" type="ORF">RHSIM_Rhsim08G0172600</name>
</gene>
<evidence type="ECO:0000313" key="1">
    <source>
        <dbReference type="EMBL" id="KAF7134911.1"/>
    </source>
</evidence>
<proteinExistence type="predicted"/>
<dbReference type="OrthoDB" id="10511677at2759"/>
<name>A0A834GMR5_RHOSS</name>
<dbReference type="EMBL" id="WJXA01000008">
    <property type="protein sequence ID" value="KAF7134911.1"/>
    <property type="molecule type" value="Genomic_DNA"/>
</dbReference>
<organism evidence="1 2">
    <name type="scientific">Rhododendron simsii</name>
    <name type="common">Sims's rhododendron</name>
    <dbReference type="NCBI Taxonomy" id="118357"/>
    <lineage>
        <taxon>Eukaryota</taxon>
        <taxon>Viridiplantae</taxon>
        <taxon>Streptophyta</taxon>
        <taxon>Embryophyta</taxon>
        <taxon>Tracheophyta</taxon>
        <taxon>Spermatophyta</taxon>
        <taxon>Magnoliopsida</taxon>
        <taxon>eudicotyledons</taxon>
        <taxon>Gunneridae</taxon>
        <taxon>Pentapetalae</taxon>
        <taxon>asterids</taxon>
        <taxon>Ericales</taxon>
        <taxon>Ericaceae</taxon>
        <taxon>Ericoideae</taxon>
        <taxon>Rhodoreae</taxon>
        <taxon>Rhododendron</taxon>
    </lineage>
</organism>
<evidence type="ECO:0000313" key="2">
    <source>
        <dbReference type="Proteomes" id="UP000626092"/>
    </source>
</evidence>
<dbReference type="Proteomes" id="UP000626092">
    <property type="component" value="Unassembled WGS sequence"/>
</dbReference>
<sequence>MNVGKLDNFALVTASAANEMRQKRRRNWSDSRRGYAWGKALEMKEIGCISDRSLDLGLLLKQRKNSYRYVFALNGLVLKTVSCDRALSCAIYLRGHGGNFRYRVGRRADRVNSEAIYSQALEWNIPLPMWAQRSDFIMEVITNHAGIPVVYQQIEYRDDGNPSMVCNHLHNKIQSLSPHGEGDVPFAGLPIDSLIVDPVCTATNMAAEVPSRTLEVYLHEKVL</sequence>
<protein>
    <submittedName>
        <fullName evidence="1">Uncharacterized protein</fullName>
    </submittedName>
</protein>
<accession>A0A834GMR5</accession>
<comment type="caution">
    <text evidence="1">The sequence shown here is derived from an EMBL/GenBank/DDBJ whole genome shotgun (WGS) entry which is preliminary data.</text>
</comment>
<dbReference type="AlphaFoldDB" id="A0A834GMR5"/>
<keyword evidence="2" id="KW-1185">Reference proteome</keyword>
<reference evidence="1" key="1">
    <citation type="submission" date="2019-11" db="EMBL/GenBank/DDBJ databases">
        <authorList>
            <person name="Liu Y."/>
            <person name="Hou J."/>
            <person name="Li T.-Q."/>
            <person name="Guan C.-H."/>
            <person name="Wu X."/>
            <person name="Wu H.-Z."/>
            <person name="Ling F."/>
            <person name="Zhang R."/>
            <person name="Shi X.-G."/>
            <person name="Ren J.-P."/>
            <person name="Chen E.-F."/>
            <person name="Sun J.-M."/>
        </authorList>
    </citation>
    <scope>NUCLEOTIDE SEQUENCE</scope>
    <source>
        <strain evidence="1">Adult_tree_wgs_1</strain>
        <tissue evidence="1">Leaves</tissue>
    </source>
</reference>